<evidence type="ECO:0000256" key="2">
    <source>
        <dbReference type="PROSITE-ProRule" id="PRU00335"/>
    </source>
</evidence>
<comment type="caution">
    <text evidence="4">The sequence shown here is derived from an EMBL/GenBank/DDBJ whole genome shotgun (WGS) entry which is preliminary data.</text>
</comment>
<accession>A0ABT4FPC8</accession>
<keyword evidence="1 2" id="KW-0238">DNA-binding</keyword>
<dbReference type="PRINTS" id="PR00455">
    <property type="entry name" value="HTHTETR"/>
</dbReference>
<name>A0ABT4FPC8_PANTH</name>
<reference evidence="4 5" key="1">
    <citation type="submission" date="2022-05" db="EMBL/GenBank/DDBJ databases">
        <title>Genome Sequencing of Bee-Associated Microbes.</title>
        <authorList>
            <person name="Dunlap C."/>
        </authorList>
    </citation>
    <scope>NUCLEOTIDE SEQUENCE [LARGE SCALE GENOMIC DNA]</scope>
    <source>
        <strain evidence="4 5">NRRL B-14613</strain>
    </source>
</reference>
<evidence type="ECO:0000259" key="3">
    <source>
        <dbReference type="PROSITE" id="PS50977"/>
    </source>
</evidence>
<dbReference type="InterPro" id="IPR001647">
    <property type="entry name" value="HTH_TetR"/>
</dbReference>
<keyword evidence="5" id="KW-1185">Reference proteome</keyword>
<dbReference type="PROSITE" id="PS50977">
    <property type="entry name" value="HTH_TETR_2"/>
    <property type="match status" value="1"/>
</dbReference>
<proteinExistence type="predicted"/>
<dbReference type="InterPro" id="IPR050624">
    <property type="entry name" value="HTH-type_Tx_Regulator"/>
</dbReference>
<dbReference type="RefSeq" id="WP_244194402.1">
    <property type="nucleotide sequence ID" value="NZ_CABMNB010000047.1"/>
</dbReference>
<dbReference type="SUPFAM" id="SSF46689">
    <property type="entry name" value="Homeodomain-like"/>
    <property type="match status" value="1"/>
</dbReference>
<evidence type="ECO:0000313" key="5">
    <source>
        <dbReference type="Proteomes" id="UP001209276"/>
    </source>
</evidence>
<dbReference type="InterPro" id="IPR009057">
    <property type="entry name" value="Homeodomain-like_sf"/>
</dbReference>
<feature type="domain" description="HTH tetR-type" evidence="3">
    <location>
        <begin position="19"/>
        <end position="79"/>
    </location>
</feature>
<evidence type="ECO:0000256" key="1">
    <source>
        <dbReference type="ARBA" id="ARBA00023125"/>
    </source>
</evidence>
<organism evidence="4 5">
    <name type="scientific">Paenibacillus thiaminolyticus</name>
    <name type="common">Bacillus thiaminolyticus</name>
    <dbReference type="NCBI Taxonomy" id="49283"/>
    <lineage>
        <taxon>Bacteria</taxon>
        <taxon>Bacillati</taxon>
        <taxon>Bacillota</taxon>
        <taxon>Bacilli</taxon>
        <taxon>Bacillales</taxon>
        <taxon>Paenibacillaceae</taxon>
        <taxon>Paenibacillus</taxon>
    </lineage>
</organism>
<dbReference type="GeneID" id="76996159"/>
<gene>
    <name evidence="4" type="ORF">M5W83_02290</name>
</gene>
<dbReference type="Proteomes" id="UP001209276">
    <property type="component" value="Unassembled WGS sequence"/>
</dbReference>
<dbReference type="Gene3D" id="1.10.357.10">
    <property type="entry name" value="Tetracycline Repressor, domain 2"/>
    <property type="match status" value="1"/>
</dbReference>
<feature type="DNA-binding region" description="H-T-H motif" evidence="2">
    <location>
        <begin position="42"/>
        <end position="61"/>
    </location>
</feature>
<sequence>MSVSKGKQTTRTPSQERSIRTREAILQASMRLFSEKGFHQTNTKQIAAAAGVSTGSFYAYFADKREVFVEALKRYNQHFMDMFHASLEEVDLQNSGVRPGIAHVVDSLIRSHEVYTEFHNELEVMYQSDTEIKQLMDEQYEIGRRLTLEYLNLTRDQLRVTDIEAASFIVFETLDRLVDTIVFSALPVSPERIKAETIDMIAAYLLGVKE</sequence>
<protein>
    <submittedName>
        <fullName evidence="4">TetR/AcrR family transcriptional regulator</fullName>
    </submittedName>
</protein>
<dbReference type="Gene3D" id="1.10.10.60">
    <property type="entry name" value="Homeodomain-like"/>
    <property type="match status" value="1"/>
</dbReference>
<dbReference type="EMBL" id="JAMDMM010000005">
    <property type="protein sequence ID" value="MCY9606008.1"/>
    <property type="molecule type" value="Genomic_DNA"/>
</dbReference>
<dbReference type="Pfam" id="PF00440">
    <property type="entry name" value="TetR_N"/>
    <property type="match status" value="1"/>
</dbReference>
<evidence type="ECO:0000313" key="4">
    <source>
        <dbReference type="EMBL" id="MCY9606008.1"/>
    </source>
</evidence>
<dbReference type="PANTHER" id="PTHR43479">
    <property type="entry name" value="ACREF/ENVCD OPERON REPRESSOR-RELATED"/>
    <property type="match status" value="1"/>
</dbReference>
<dbReference type="PANTHER" id="PTHR43479:SF11">
    <property type="entry name" value="ACREF_ENVCD OPERON REPRESSOR-RELATED"/>
    <property type="match status" value="1"/>
</dbReference>